<dbReference type="Pfam" id="PF07739">
    <property type="entry name" value="TipAS"/>
    <property type="match status" value="1"/>
</dbReference>
<feature type="domain" description="HTH merR-type" evidence="5">
    <location>
        <begin position="6"/>
        <end position="75"/>
    </location>
</feature>
<organism evidence="6 7">
    <name type="scientific">Microbacterium trichothecenolyticum</name>
    <name type="common">Aureobacterium trichothecenolyticum</name>
    <dbReference type="NCBI Taxonomy" id="69370"/>
    <lineage>
        <taxon>Bacteria</taxon>
        <taxon>Bacillati</taxon>
        <taxon>Actinomycetota</taxon>
        <taxon>Actinomycetes</taxon>
        <taxon>Micrococcales</taxon>
        <taxon>Microbacteriaceae</taxon>
        <taxon>Microbacterium</taxon>
    </lineage>
</organism>
<evidence type="ECO:0000256" key="1">
    <source>
        <dbReference type="ARBA" id="ARBA00023015"/>
    </source>
</evidence>
<dbReference type="OrthoDB" id="9809391at2"/>
<evidence type="ECO:0000256" key="2">
    <source>
        <dbReference type="ARBA" id="ARBA00023125"/>
    </source>
</evidence>
<dbReference type="SUPFAM" id="SSF89082">
    <property type="entry name" value="Antibiotic binding domain of TipA-like multidrug resistance regulators"/>
    <property type="match status" value="1"/>
</dbReference>
<evidence type="ECO:0000256" key="3">
    <source>
        <dbReference type="ARBA" id="ARBA00023159"/>
    </source>
</evidence>
<dbReference type="SUPFAM" id="SSF46955">
    <property type="entry name" value="Putative DNA-binding domain"/>
    <property type="match status" value="1"/>
</dbReference>
<dbReference type="GO" id="GO:0003677">
    <property type="term" value="F:DNA binding"/>
    <property type="evidence" value="ECO:0007669"/>
    <property type="project" value="UniProtKB-KW"/>
</dbReference>
<evidence type="ECO:0000256" key="4">
    <source>
        <dbReference type="ARBA" id="ARBA00023163"/>
    </source>
</evidence>
<dbReference type="Proteomes" id="UP000034098">
    <property type="component" value="Unassembled WGS sequence"/>
</dbReference>
<accession>A0A0M2HFI9</accession>
<evidence type="ECO:0000313" key="7">
    <source>
        <dbReference type="Proteomes" id="UP000034098"/>
    </source>
</evidence>
<keyword evidence="2" id="KW-0238">DNA-binding</keyword>
<keyword evidence="3" id="KW-0010">Activator</keyword>
<dbReference type="Gene3D" id="1.10.490.50">
    <property type="entry name" value="Antibiotic binding domain of TipA-like multidrug resistance regulators"/>
    <property type="match status" value="1"/>
</dbReference>
<dbReference type="GO" id="GO:0003700">
    <property type="term" value="F:DNA-binding transcription factor activity"/>
    <property type="evidence" value="ECO:0007669"/>
    <property type="project" value="InterPro"/>
</dbReference>
<dbReference type="PANTHER" id="PTHR30204:SF90">
    <property type="entry name" value="HTH-TYPE TRANSCRIPTIONAL ACTIVATOR MTA"/>
    <property type="match status" value="1"/>
</dbReference>
<sequence length="260" mass="28870">MEEEQEWSIQQIAKLAGTTSRTLRHYDDIGLLLPSSVGHNGYRYYGQAALVRLQRILLLRELGLGLPQIAAVIERETGEVPALEAHLAWLRQEQDRLARQIASVENTISAVRGGERLMAENMFDGFDHTQYKDEVEQRWGKKAYDDSDRWWRSMSADEKAAWQQRVSDLGRDWIAAAESGIAPDSDEAQAVAKRHVEWLTGIPGTPAAAPGGDVKGYVIGLGEMYVADPRFGANYATSQGGTHGAEFVRDALRVYADANL</sequence>
<dbReference type="AlphaFoldDB" id="A0A0M2HFI9"/>
<dbReference type="Pfam" id="PF13411">
    <property type="entry name" value="MerR_1"/>
    <property type="match status" value="1"/>
</dbReference>
<dbReference type="EMBL" id="JYJA01000017">
    <property type="protein sequence ID" value="KJL45437.1"/>
    <property type="molecule type" value="Genomic_DNA"/>
</dbReference>
<reference evidence="6 7" key="1">
    <citation type="submission" date="2015-02" db="EMBL/GenBank/DDBJ databases">
        <title>Draft genome sequences of ten Microbacterium spp. with emphasis on heavy metal contaminated environments.</title>
        <authorList>
            <person name="Corretto E."/>
        </authorList>
    </citation>
    <scope>NUCLEOTIDE SEQUENCE [LARGE SCALE GENOMIC DNA]</scope>
    <source>
        <strain evidence="6 7">DSM 8608</strain>
    </source>
</reference>
<dbReference type="CDD" id="cd01106">
    <property type="entry name" value="HTH_TipAL-Mta"/>
    <property type="match status" value="1"/>
</dbReference>
<dbReference type="InterPro" id="IPR012925">
    <property type="entry name" value="TipAS_dom"/>
</dbReference>
<dbReference type="PROSITE" id="PS50937">
    <property type="entry name" value="HTH_MERR_2"/>
    <property type="match status" value="1"/>
</dbReference>
<keyword evidence="7" id="KW-1185">Reference proteome</keyword>
<gene>
    <name evidence="6" type="primary">tipA</name>
    <name evidence="6" type="ORF">RS82_00208</name>
</gene>
<dbReference type="PRINTS" id="PR00040">
    <property type="entry name" value="HTHMERR"/>
</dbReference>
<dbReference type="PATRIC" id="fig|69370.6.peg.219"/>
<dbReference type="Gene3D" id="1.10.1660.10">
    <property type="match status" value="1"/>
</dbReference>
<dbReference type="InterPro" id="IPR000551">
    <property type="entry name" value="MerR-type_HTH_dom"/>
</dbReference>
<dbReference type="RefSeq" id="WP_045296307.1">
    <property type="nucleotide sequence ID" value="NZ_JYJA01000017.1"/>
</dbReference>
<proteinExistence type="predicted"/>
<evidence type="ECO:0000259" key="5">
    <source>
        <dbReference type="PROSITE" id="PS50937"/>
    </source>
</evidence>
<keyword evidence="1" id="KW-0805">Transcription regulation</keyword>
<dbReference type="InterPro" id="IPR036244">
    <property type="entry name" value="TipA-like_antibiotic-bd"/>
</dbReference>
<protein>
    <submittedName>
        <fullName evidence="6">HTH-type transcriptional activator TipA</fullName>
    </submittedName>
</protein>
<dbReference type="InterPro" id="IPR009061">
    <property type="entry name" value="DNA-bd_dom_put_sf"/>
</dbReference>
<dbReference type="PANTHER" id="PTHR30204">
    <property type="entry name" value="REDOX-CYCLING DRUG-SENSING TRANSCRIPTIONAL ACTIVATOR SOXR"/>
    <property type="match status" value="1"/>
</dbReference>
<evidence type="ECO:0000313" key="6">
    <source>
        <dbReference type="EMBL" id="KJL45437.1"/>
    </source>
</evidence>
<dbReference type="SMART" id="SM00422">
    <property type="entry name" value="HTH_MERR"/>
    <property type="match status" value="1"/>
</dbReference>
<comment type="caution">
    <text evidence="6">The sequence shown here is derived from an EMBL/GenBank/DDBJ whole genome shotgun (WGS) entry which is preliminary data.</text>
</comment>
<keyword evidence="4" id="KW-0804">Transcription</keyword>
<name>A0A0M2HFI9_MICTR</name>
<dbReference type="InterPro" id="IPR047057">
    <property type="entry name" value="MerR_fam"/>
</dbReference>